<dbReference type="Proteomes" id="UP001211044">
    <property type="component" value="Chromosome"/>
</dbReference>
<accession>A0AB38XPY8</accession>
<dbReference type="RefSeq" id="WP_004806643.1">
    <property type="nucleotide sequence ID" value="NZ_CP116394.1"/>
</dbReference>
<dbReference type="EMBL" id="CP116394">
    <property type="protein sequence ID" value="WCE46387.1"/>
    <property type="molecule type" value="Genomic_DNA"/>
</dbReference>
<dbReference type="PIRSF" id="PIRSF006221">
    <property type="entry name" value="Ketosamine-3-kinase"/>
    <property type="match status" value="1"/>
</dbReference>
<dbReference type="Pfam" id="PF03881">
    <property type="entry name" value="Fructosamin_kin"/>
    <property type="match status" value="1"/>
</dbReference>
<dbReference type="SUPFAM" id="SSF56112">
    <property type="entry name" value="Protein kinase-like (PK-like)"/>
    <property type="match status" value="1"/>
</dbReference>
<comment type="similarity">
    <text evidence="1">Belongs to the fructosamine kinase family.</text>
</comment>
<organism evidence="2 3">
    <name type="scientific">Winkia neuii subsp. anitrata</name>
    <dbReference type="NCBI Taxonomy" id="29318"/>
    <lineage>
        <taxon>Bacteria</taxon>
        <taxon>Bacillati</taxon>
        <taxon>Actinomycetota</taxon>
        <taxon>Actinomycetes</taxon>
        <taxon>Actinomycetales</taxon>
        <taxon>Actinomycetaceae</taxon>
        <taxon>Winkia</taxon>
    </lineage>
</organism>
<evidence type="ECO:0000313" key="3">
    <source>
        <dbReference type="Proteomes" id="UP001211044"/>
    </source>
</evidence>
<dbReference type="Gene3D" id="1.20.1270.240">
    <property type="match status" value="1"/>
</dbReference>
<sequence length="302" mass="32623">MVEQLDPMVAPAHDDFAKTEPSRPYATVLEALGLQWLAEPMAQGGAFVVPHTGAVPGRLSTRRIHETRVDEVAAFEFGRALARTHAAGAAGWGAPPAGWQGDGYMGRKELRLPAANSKESLPTWGEFFAEQRILPCMKYARENGSMSASDVKIVEKVAARISRGDFSSAQPALLAADAPARIHGDLWTGNVLWARKEDLQWAPQAAGTGSPEGNRDALHNTVGVIIDPAAQGGHAETDLAYLEVFGQPYLDRIYAGYNSVSKLQEGWKKRMGIHQLHILAVHAAIFGGSYGRITVATAMRYV</sequence>
<dbReference type="KEGG" id="wne:PIG85_01715"/>
<gene>
    <name evidence="2" type="ORF">PIG85_01715</name>
</gene>
<dbReference type="Gene3D" id="1.10.510.10">
    <property type="entry name" value="Transferase(Phosphotransferase) domain 1"/>
    <property type="match status" value="1"/>
</dbReference>
<dbReference type="InterPro" id="IPR011009">
    <property type="entry name" value="Kinase-like_dom_sf"/>
</dbReference>
<proteinExistence type="inferred from homology"/>
<reference evidence="2" key="1">
    <citation type="submission" date="2023-01" db="EMBL/GenBank/DDBJ databases">
        <title>Comparative Genomic Analysis of the Clinically-Derived Winkia Strain NY0527 Provides Evidence into the Taxonomic Reassignment of Winkia neuii and Characterizes Their Virulence Traits.</title>
        <authorList>
            <person name="Cai X."/>
            <person name="Peng Y."/>
            <person name="Li M."/>
            <person name="Qiu Y."/>
            <person name="Wang Y."/>
            <person name="Xu L."/>
            <person name="Hou Q."/>
        </authorList>
    </citation>
    <scope>NUCLEOTIDE SEQUENCE</scope>
    <source>
        <strain evidence="2">NY0527</strain>
    </source>
</reference>
<name>A0AB38XPY8_9ACTO</name>
<evidence type="ECO:0000313" key="2">
    <source>
        <dbReference type="EMBL" id="WCE46387.1"/>
    </source>
</evidence>
<dbReference type="PANTHER" id="PTHR12149">
    <property type="entry name" value="FRUCTOSAMINE 3 KINASE-RELATED PROTEIN"/>
    <property type="match status" value="1"/>
</dbReference>
<dbReference type="PANTHER" id="PTHR12149:SF8">
    <property type="entry name" value="PROTEIN-RIBULOSAMINE 3-KINASE"/>
    <property type="match status" value="1"/>
</dbReference>
<dbReference type="InterPro" id="IPR016477">
    <property type="entry name" value="Fructo-/Ketosamine-3-kinase"/>
</dbReference>
<dbReference type="AlphaFoldDB" id="A0AB38XPY8"/>
<dbReference type="GO" id="GO:0016301">
    <property type="term" value="F:kinase activity"/>
    <property type="evidence" value="ECO:0007669"/>
    <property type="project" value="UniProtKB-UniRule"/>
</dbReference>
<protein>
    <submittedName>
        <fullName evidence="2">Fructosamine kinase family protein</fullName>
    </submittedName>
</protein>
<keyword evidence="1 2" id="KW-0418">Kinase</keyword>
<evidence type="ECO:0000256" key="1">
    <source>
        <dbReference type="PIRNR" id="PIRNR006221"/>
    </source>
</evidence>
<keyword evidence="1" id="KW-0808">Transferase</keyword>